<evidence type="ECO:0000256" key="7">
    <source>
        <dbReference type="RuleBase" id="RU000505"/>
    </source>
</evidence>
<dbReference type="Gene3D" id="3.30.590.10">
    <property type="entry name" value="Glutamine synthetase/guanido kinase, catalytic domain"/>
    <property type="match status" value="1"/>
</dbReference>
<dbReference type="SUPFAM" id="SSF55931">
    <property type="entry name" value="Glutamine synthetase/guanido kinase"/>
    <property type="match status" value="1"/>
</dbReference>
<feature type="domain" description="Phosphagen kinase C-terminal" evidence="9">
    <location>
        <begin position="30"/>
        <end position="260"/>
    </location>
</feature>
<gene>
    <name evidence="5" type="primary">mcsB</name>
    <name evidence="10" type="ORF">A2V47_05560</name>
</gene>
<keyword evidence="2 5" id="KW-0547">Nucleotide-binding</keyword>
<evidence type="ECO:0000256" key="2">
    <source>
        <dbReference type="ARBA" id="ARBA00022741"/>
    </source>
</evidence>
<organism evidence="10 11">
    <name type="scientific">Candidatus Sediminicultor quintus</name>
    <dbReference type="NCBI Taxonomy" id="1797291"/>
    <lineage>
        <taxon>Bacteria</taxon>
        <taxon>Pseudomonadati</taxon>
        <taxon>Atribacterota</taxon>
        <taxon>Candidatus Phoenicimicrobiia</taxon>
        <taxon>Candidatus Pheonicimicrobiales</taxon>
        <taxon>Candidatus Phoenicimicrobiaceae</taxon>
        <taxon>Candidatus Sediminicultor</taxon>
    </lineage>
</organism>
<feature type="binding site" evidence="5 6">
    <location>
        <begin position="33"/>
        <end position="37"/>
    </location>
    <ligand>
        <name>ATP</name>
        <dbReference type="ChEBI" id="CHEBI:30616"/>
    </ligand>
</feature>
<dbReference type="PROSITE" id="PS00112">
    <property type="entry name" value="PHOSPHAGEN_KINASE"/>
    <property type="match status" value="1"/>
</dbReference>
<sequence length="357" mass="40407">MQNKDKSIILQNLKESSTEWIDGQGPLSDIVISSRIRLARNVEGIPFSPRAEQAELKNIFELSRQIVEEDSLFKDSNLLLLDELTPLESQFLVEKHLISIYHAQEKHPYRGCVFNQKETLSVMVNEEDHFRIQYLLSGLQLNNIWKLISDIDDEIEKKVTYAFSEKEGYLTSCPTNVGTGMRASIMLHLPALAMVNGINDILKAISKIGYVVRGFYGEGTEVMGNLFQVSNQITLGLSEEEIIDNLEKVNQQIINKEQKVRKELLSNSKSQLEDQAWRAYGILSSARIISSTEAMELLSKLRFGVGLGIIPYPDLGALNKLMLLIQPAYLQMLTGKGLDPFSRDLQRAVLIRNEINH</sequence>
<feature type="binding site" evidence="5 6">
    <location>
        <position position="96"/>
    </location>
    <ligand>
        <name>ATP</name>
        <dbReference type="ChEBI" id="CHEBI:30616"/>
    </ligand>
</feature>
<dbReference type="InterPro" id="IPR000749">
    <property type="entry name" value="ATP-guanido_PTrfase"/>
</dbReference>
<keyword evidence="4 5" id="KW-0067">ATP-binding</keyword>
<dbReference type="GO" id="GO:0005524">
    <property type="term" value="F:ATP binding"/>
    <property type="evidence" value="ECO:0007669"/>
    <property type="project" value="UniProtKB-UniRule"/>
</dbReference>
<protein>
    <recommendedName>
        <fullName evidence="5">Protein-arginine kinase</fullName>
        <ecNumber evidence="5">2.7.14.1</ecNumber>
    </recommendedName>
</protein>
<dbReference type="CDD" id="cd07930">
    <property type="entry name" value="bacterial_phosphagen_kinase"/>
    <property type="match status" value="1"/>
</dbReference>
<dbReference type="EMBL" id="MEYH01000077">
    <property type="protein sequence ID" value="OGD14728.1"/>
    <property type="molecule type" value="Genomic_DNA"/>
</dbReference>
<dbReference type="EC" id="2.7.14.1" evidence="5"/>
<dbReference type="Proteomes" id="UP000177701">
    <property type="component" value="Unassembled WGS sequence"/>
</dbReference>
<dbReference type="PROSITE" id="PS51510">
    <property type="entry name" value="PHOSPHAGEN_KINASE_C"/>
    <property type="match status" value="1"/>
</dbReference>
<dbReference type="NCBIfam" id="NF002194">
    <property type="entry name" value="PRK01059.1-4"/>
    <property type="match status" value="1"/>
</dbReference>
<comment type="activity regulation">
    <text evidence="5">Appears to be allosterically activated by the binding of pArg-containing polypeptides to the pArg-binding pocket localized in the C-terminal domain of McsB.</text>
</comment>
<comment type="caution">
    <text evidence="10">The sequence shown here is derived from an EMBL/GenBank/DDBJ whole genome shotgun (WGS) entry which is preliminary data.</text>
</comment>
<reference evidence="10 11" key="1">
    <citation type="journal article" date="2016" name="Nat. Commun.">
        <title>Thousands of microbial genomes shed light on interconnected biogeochemical processes in an aquifer system.</title>
        <authorList>
            <person name="Anantharaman K."/>
            <person name="Brown C.T."/>
            <person name="Hug L.A."/>
            <person name="Sharon I."/>
            <person name="Castelle C.J."/>
            <person name="Probst A.J."/>
            <person name="Thomas B.C."/>
            <person name="Singh A."/>
            <person name="Wilkins M.J."/>
            <person name="Karaoz U."/>
            <person name="Brodie E.L."/>
            <person name="Williams K.H."/>
            <person name="Hubbard S.S."/>
            <person name="Banfield J.F."/>
        </authorList>
    </citation>
    <scope>NUCLEOTIDE SEQUENCE [LARGE SCALE GENOMIC DNA]</scope>
</reference>
<dbReference type="InterPro" id="IPR014746">
    <property type="entry name" value="Gln_synth/guanido_kin_cat_dom"/>
</dbReference>
<feature type="binding site" evidence="6">
    <location>
        <begin position="213"/>
        <end position="218"/>
    </location>
    <ligand>
        <name>ATP</name>
        <dbReference type="ChEBI" id="CHEBI:30616"/>
    </ligand>
</feature>
<dbReference type="GO" id="GO:0004111">
    <property type="term" value="F:creatine kinase activity"/>
    <property type="evidence" value="ECO:0007669"/>
    <property type="project" value="InterPro"/>
</dbReference>
<comment type="similarity">
    <text evidence="5 6 7">Belongs to the ATP:guanido phosphotransferase family.</text>
</comment>
<evidence type="ECO:0000256" key="3">
    <source>
        <dbReference type="ARBA" id="ARBA00022777"/>
    </source>
</evidence>
<name>A0A1F5A8V3_9BACT</name>
<evidence type="ECO:0000256" key="4">
    <source>
        <dbReference type="ARBA" id="ARBA00022840"/>
    </source>
</evidence>
<keyword evidence="8" id="KW-0175">Coiled coil</keyword>
<dbReference type="GO" id="GO:1990424">
    <property type="term" value="F:protein arginine kinase activity"/>
    <property type="evidence" value="ECO:0007669"/>
    <property type="project" value="UniProtKB-EC"/>
</dbReference>
<feature type="binding site" evidence="5 6">
    <location>
        <position position="131"/>
    </location>
    <ligand>
        <name>ATP</name>
        <dbReference type="ChEBI" id="CHEBI:30616"/>
    </ligand>
</feature>
<dbReference type="PANTHER" id="PTHR11547">
    <property type="entry name" value="ARGININE OR CREATINE KINASE"/>
    <property type="match status" value="1"/>
</dbReference>
<evidence type="ECO:0000256" key="6">
    <source>
        <dbReference type="PROSITE-ProRule" id="PRU00843"/>
    </source>
</evidence>
<comment type="catalytic activity">
    <reaction evidence="5">
        <text>L-arginyl-[protein] + ATP = N(omega)-phospho-L-arginyl-[protein] + ADP + H(+)</text>
        <dbReference type="Rhea" id="RHEA:43384"/>
        <dbReference type="Rhea" id="RHEA-COMP:10532"/>
        <dbReference type="Rhea" id="RHEA-COMP:10533"/>
        <dbReference type="ChEBI" id="CHEBI:15378"/>
        <dbReference type="ChEBI" id="CHEBI:29965"/>
        <dbReference type="ChEBI" id="CHEBI:30616"/>
        <dbReference type="ChEBI" id="CHEBI:83226"/>
        <dbReference type="ChEBI" id="CHEBI:456216"/>
        <dbReference type="EC" id="2.7.14.1"/>
    </reaction>
</comment>
<dbReference type="PANTHER" id="PTHR11547:SF38">
    <property type="entry name" value="ARGININE KINASE 1-RELATED"/>
    <property type="match status" value="1"/>
</dbReference>
<dbReference type="InterPro" id="IPR022415">
    <property type="entry name" value="ATP-guanido_PTrfase_AS"/>
</dbReference>
<feature type="coiled-coil region" evidence="8">
    <location>
        <begin position="239"/>
        <end position="275"/>
    </location>
</feature>
<evidence type="ECO:0000313" key="11">
    <source>
        <dbReference type="Proteomes" id="UP000177701"/>
    </source>
</evidence>
<dbReference type="AlphaFoldDB" id="A0A1F5A8V3"/>
<evidence type="ECO:0000256" key="5">
    <source>
        <dbReference type="HAMAP-Rule" id="MF_00602"/>
    </source>
</evidence>
<proteinExistence type="inferred from homology"/>
<evidence type="ECO:0000259" key="9">
    <source>
        <dbReference type="PROSITE" id="PS51510"/>
    </source>
</evidence>
<comment type="function">
    <text evidence="5">Catalyzes the specific phosphorylation of arginine residues in proteins.</text>
</comment>
<dbReference type="InterPro" id="IPR023660">
    <property type="entry name" value="Arg_Kinase"/>
</dbReference>
<evidence type="ECO:0000313" key="10">
    <source>
        <dbReference type="EMBL" id="OGD14728.1"/>
    </source>
</evidence>
<accession>A0A1F5A8V3</accession>
<keyword evidence="3 5" id="KW-0418">Kinase</keyword>
<dbReference type="InterPro" id="IPR022414">
    <property type="entry name" value="ATP-guanido_PTrfase_cat"/>
</dbReference>
<dbReference type="Pfam" id="PF00217">
    <property type="entry name" value="ATP-gua_Ptrans"/>
    <property type="match status" value="1"/>
</dbReference>
<dbReference type="GO" id="GO:0046314">
    <property type="term" value="P:phosphocreatine biosynthetic process"/>
    <property type="evidence" value="ECO:0007669"/>
    <property type="project" value="InterPro"/>
</dbReference>
<dbReference type="GO" id="GO:0005615">
    <property type="term" value="C:extracellular space"/>
    <property type="evidence" value="ECO:0007669"/>
    <property type="project" value="TreeGrafter"/>
</dbReference>
<comment type="caution">
    <text evidence="5">Lacks conserved residue(s) required for the propagation of feature annotation.</text>
</comment>
<dbReference type="HAMAP" id="MF_00602">
    <property type="entry name" value="Prot_Arg_kinase"/>
    <property type="match status" value="1"/>
</dbReference>
<dbReference type="STRING" id="1797291.A2V47_05560"/>
<keyword evidence="1 5" id="KW-0808">Transferase</keyword>
<feature type="binding site" evidence="6">
    <location>
        <begin position="182"/>
        <end position="186"/>
    </location>
    <ligand>
        <name>ATP</name>
        <dbReference type="ChEBI" id="CHEBI:30616"/>
    </ligand>
</feature>
<evidence type="ECO:0000256" key="8">
    <source>
        <dbReference type="SAM" id="Coils"/>
    </source>
</evidence>
<evidence type="ECO:0000256" key="1">
    <source>
        <dbReference type="ARBA" id="ARBA00022679"/>
    </source>
</evidence>
<feature type="short sequence motif" description="RDXXRA motif of the pArg binding pocket involved in allosteric regulation" evidence="5">
    <location>
        <begin position="343"/>
        <end position="348"/>
    </location>
</feature>
<keyword evidence="5" id="KW-0021">Allosteric enzyme</keyword>